<accession>A0A5S9MAQ6</accession>
<evidence type="ECO:0000256" key="3">
    <source>
        <dbReference type="ARBA" id="ARBA00023125"/>
    </source>
</evidence>
<keyword evidence="3" id="KW-0238">DNA-binding</keyword>
<dbReference type="Proteomes" id="UP000464658">
    <property type="component" value="Chromosome"/>
</dbReference>
<proteinExistence type="predicted"/>
<dbReference type="SUPFAM" id="SSF52540">
    <property type="entry name" value="P-loop containing nucleoside triphosphate hydrolases"/>
    <property type="match status" value="1"/>
</dbReference>
<sequence>MQTIDHVLQKGKEAIVLVPEISLTPQMVQRFKERFGSNVAVLHSGLSTGEKNMMNGGRFIARKSSLSLAQDLLFSLHLKI</sequence>
<keyword evidence="2" id="KW-0067">ATP-binding</keyword>
<gene>
    <name evidence="5" type="ORF">BsIDN1_28520</name>
</gene>
<reference evidence="5 6" key="1">
    <citation type="submission" date="2019-12" db="EMBL/GenBank/DDBJ databases">
        <title>Full genome sequence of a Bacillus safensis strain isolated from commercially available natto in Indonesia.</title>
        <authorList>
            <person name="Yoshida M."/>
            <person name="Uomi M."/>
            <person name="Waturangi D."/>
            <person name="Ekaputri J.J."/>
            <person name="Setiamarga D.H.E."/>
        </authorList>
    </citation>
    <scope>NUCLEOTIDE SEQUENCE [LARGE SCALE GENOMIC DNA]</scope>
    <source>
        <strain evidence="5 6">IDN1</strain>
    </source>
</reference>
<dbReference type="GO" id="GO:0016787">
    <property type="term" value="F:hydrolase activity"/>
    <property type="evidence" value="ECO:0007669"/>
    <property type="project" value="InterPro"/>
</dbReference>
<dbReference type="GO" id="GO:0006310">
    <property type="term" value="P:DNA recombination"/>
    <property type="evidence" value="ECO:0007669"/>
    <property type="project" value="TreeGrafter"/>
</dbReference>
<dbReference type="AlphaFoldDB" id="A0A5S9MAQ6"/>
<evidence type="ECO:0000259" key="4">
    <source>
        <dbReference type="Pfam" id="PF04851"/>
    </source>
</evidence>
<dbReference type="GO" id="GO:0006302">
    <property type="term" value="P:double-strand break repair"/>
    <property type="evidence" value="ECO:0007669"/>
    <property type="project" value="TreeGrafter"/>
</dbReference>
<evidence type="ECO:0000256" key="1">
    <source>
        <dbReference type="ARBA" id="ARBA00022741"/>
    </source>
</evidence>
<dbReference type="Pfam" id="PF04851">
    <property type="entry name" value="ResIII"/>
    <property type="match status" value="1"/>
</dbReference>
<feature type="domain" description="Helicase/UvrB N-terminal" evidence="4">
    <location>
        <begin position="2"/>
        <end position="55"/>
    </location>
</feature>
<dbReference type="GO" id="GO:0006270">
    <property type="term" value="P:DNA replication initiation"/>
    <property type="evidence" value="ECO:0007669"/>
    <property type="project" value="TreeGrafter"/>
</dbReference>
<dbReference type="EMBL" id="AP021906">
    <property type="protein sequence ID" value="BBP89234.1"/>
    <property type="molecule type" value="Genomic_DNA"/>
</dbReference>
<organism evidence="5 6">
    <name type="scientific">Bacillus safensis</name>
    <dbReference type="NCBI Taxonomy" id="561879"/>
    <lineage>
        <taxon>Bacteria</taxon>
        <taxon>Bacillati</taxon>
        <taxon>Bacillota</taxon>
        <taxon>Bacilli</taxon>
        <taxon>Bacillales</taxon>
        <taxon>Bacillaceae</taxon>
        <taxon>Bacillus</taxon>
    </lineage>
</organism>
<dbReference type="GO" id="GO:0043138">
    <property type="term" value="F:3'-5' DNA helicase activity"/>
    <property type="evidence" value="ECO:0007669"/>
    <property type="project" value="TreeGrafter"/>
</dbReference>
<protein>
    <recommendedName>
        <fullName evidence="4">Helicase/UvrB N-terminal domain-containing protein</fullName>
    </recommendedName>
</protein>
<evidence type="ECO:0000256" key="2">
    <source>
        <dbReference type="ARBA" id="ARBA00022840"/>
    </source>
</evidence>
<dbReference type="GO" id="GO:0003677">
    <property type="term" value="F:DNA binding"/>
    <property type="evidence" value="ECO:0007669"/>
    <property type="project" value="UniProtKB-KW"/>
</dbReference>
<keyword evidence="1" id="KW-0547">Nucleotide-binding</keyword>
<dbReference type="GO" id="GO:0005524">
    <property type="term" value="F:ATP binding"/>
    <property type="evidence" value="ECO:0007669"/>
    <property type="project" value="UniProtKB-KW"/>
</dbReference>
<dbReference type="InterPro" id="IPR027417">
    <property type="entry name" value="P-loop_NTPase"/>
</dbReference>
<dbReference type="PANTHER" id="PTHR30580:SF0">
    <property type="entry name" value="PRIMOSOMAL PROTEIN N"/>
    <property type="match status" value="1"/>
</dbReference>
<name>A0A5S9MAQ6_BACIA</name>
<dbReference type="InterPro" id="IPR006935">
    <property type="entry name" value="Helicase/UvrB_N"/>
</dbReference>
<evidence type="ECO:0000313" key="6">
    <source>
        <dbReference type="Proteomes" id="UP000464658"/>
    </source>
</evidence>
<evidence type="ECO:0000313" key="5">
    <source>
        <dbReference type="EMBL" id="BBP89234.1"/>
    </source>
</evidence>
<dbReference type="PANTHER" id="PTHR30580">
    <property type="entry name" value="PRIMOSOMAL PROTEIN N"/>
    <property type="match status" value="1"/>
</dbReference>
<dbReference type="Gene3D" id="3.40.50.300">
    <property type="entry name" value="P-loop containing nucleotide triphosphate hydrolases"/>
    <property type="match status" value="1"/>
</dbReference>